<evidence type="ECO:0008006" key="3">
    <source>
        <dbReference type="Google" id="ProtNLM"/>
    </source>
</evidence>
<evidence type="ECO:0000313" key="1">
    <source>
        <dbReference type="EMBL" id="MFC6766356.1"/>
    </source>
</evidence>
<reference evidence="1 2" key="1">
    <citation type="journal article" date="2019" name="Int. J. Syst. Evol. Microbiol.">
        <title>The Global Catalogue of Microorganisms (GCM) 10K type strain sequencing project: providing services to taxonomists for standard genome sequencing and annotation.</title>
        <authorList>
            <consortium name="The Broad Institute Genomics Platform"/>
            <consortium name="The Broad Institute Genome Sequencing Center for Infectious Disease"/>
            <person name="Wu L."/>
            <person name="Ma J."/>
        </authorList>
    </citation>
    <scope>NUCLEOTIDE SEQUENCE [LARGE SCALE GENOMIC DNA]</scope>
    <source>
        <strain evidence="1 2">LMG 29247</strain>
    </source>
</reference>
<organism evidence="1 2">
    <name type="scientific">Natrinema soli</name>
    <dbReference type="NCBI Taxonomy" id="1930624"/>
    <lineage>
        <taxon>Archaea</taxon>
        <taxon>Methanobacteriati</taxon>
        <taxon>Methanobacteriota</taxon>
        <taxon>Stenosarchaea group</taxon>
        <taxon>Halobacteria</taxon>
        <taxon>Halobacteriales</taxon>
        <taxon>Natrialbaceae</taxon>
        <taxon>Natrinema</taxon>
    </lineage>
</organism>
<sequence length="107" mass="11909">MYNGSDEQHVFAATVTNENDETIFKEEFDLDPNTGDENWVIEGTPATITVTIDDRKPVMFSWDPQTGAGDHSGECQKGSSISVSLWYNQQDGEGLKQVYGCETAQKR</sequence>
<dbReference type="RefSeq" id="WP_273739318.1">
    <property type="nucleotide sequence ID" value="NZ_JAQIVI010000238.1"/>
</dbReference>
<proteinExistence type="predicted"/>
<dbReference type="EMBL" id="JBHSWV010000238">
    <property type="protein sequence ID" value="MFC6766356.1"/>
    <property type="molecule type" value="Genomic_DNA"/>
</dbReference>
<comment type="caution">
    <text evidence="1">The sequence shown here is derived from an EMBL/GenBank/DDBJ whole genome shotgun (WGS) entry which is preliminary data.</text>
</comment>
<evidence type="ECO:0000313" key="2">
    <source>
        <dbReference type="Proteomes" id="UP001596383"/>
    </source>
</evidence>
<protein>
    <recommendedName>
        <fullName evidence="3">Intracellular proteinase inhibitor BsuPI domain-containing protein</fullName>
    </recommendedName>
</protein>
<dbReference type="Proteomes" id="UP001596383">
    <property type="component" value="Unassembled WGS sequence"/>
</dbReference>
<keyword evidence="2" id="KW-1185">Reference proteome</keyword>
<accession>A0ABD5SRH6</accession>
<name>A0ABD5SRH6_9EURY</name>
<gene>
    <name evidence="1" type="ORF">ACFQE6_15575</name>
</gene>
<dbReference type="AlphaFoldDB" id="A0ABD5SRH6"/>